<sequence>MVDEGEKPVKDPNYVFCPAIHRHQALRIFTKHYCQHQLLPERDVEGQLTPLEIRTKAVSEMYQYCKKRGLRELWGYAWASWYSPAKWKLWARSNSEYITRLRTTMNAENHWRQVKHNHLHHLIRPRLDQLVWILITKVFPQYHANANILNVGYRLGRFKALTTSQEYFKREWKRLA</sequence>
<dbReference type="Proteomes" id="UP000053477">
    <property type="component" value="Unassembled WGS sequence"/>
</dbReference>
<accession>A0A0H2S9T8</accession>
<reference evidence="1 2" key="1">
    <citation type="submission" date="2015-04" db="EMBL/GenBank/DDBJ databases">
        <title>Complete genome sequence of Schizopora paradoxa KUC8140, a cosmopolitan wood degrader in East Asia.</title>
        <authorList>
            <consortium name="DOE Joint Genome Institute"/>
            <person name="Min B."/>
            <person name="Park H."/>
            <person name="Jang Y."/>
            <person name="Kim J.-J."/>
            <person name="Kim K.H."/>
            <person name="Pangilinan J."/>
            <person name="Lipzen A."/>
            <person name="Riley R."/>
            <person name="Grigoriev I.V."/>
            <person name="Spatafora J.W."/>
            <person name="Choi I.-G."/>
        </authorList>
    </citation>
    <scope>NUCLEOTIDE SEQUENCE [LARGE SCALE GENOMIC DNA]</scope>
    <source>
        <strain evidence="1 2">KUC8140</strain>
    </source>
</reference>
<gene>
    <name evidence="1" type="ORF">SCHPADRAFT_819801</name>
</gene>
<evidence type="ECO:0000313" key="1">
    <source>
        <dbReference type="EMBL" id="KLO18448.1"/>
    </source>
</evidence>
<dbReference type="AlphaFoldDB" id="A0A0H2S9T8"/>
<feature type="non-terminal residue" evidence="1">
    <location>
        <position position="176"/>
    </location>
</feature>
<dbReference type="STRING" id="27342.A0A0H2S9T8"/>
<name>A0A0H2S9T8_9AGAM</name>
<dbReference type="OrthoDB" id="3262412at2759"/>
<dbReference type="InParanoid" id="A0A0H2S9T8"/>
<keyword evidence="2" id="KW-1185">Reference proteome</keyword>
<organism evidence="1 2">
    <name type="scientific">Schizopora paradoxa</name>
    <dbReference type="NCBI Taxonomy" id="27342"/>
    <lineage>
        <taxon>Eukaryota</taxon>
        <taxon>Fungi</taxon>
        <taxon>Dikarya</taxon>
        <taxon>Basidiomycota</taxon>
        <taxon>Agaricomycotina</taxon>
        <taxon>Agaricomycetes</taxon>
        <taxon>Hymenochaetales</taxon>
        <taxon>Schizoporaceae</taxon>
        <taxon>Schizopora</taxon>
    </lineage>
</organism>
<proteinExistence type="predicted"/>
<protein>
    <submittedName>
        <fullName evidence="1">Uncharacterized protein</fullName>
    </submittedName>
</protein>
<evidence type="ECO:0000313" key="2">
    <source>
        <dbReference type="Proteomes" id="UP000053477"/>
    </source>
</evidence>
<dbReference type="EMBL" id="KQ085894">
    <property type="protein sequence ID" value="KLO18448.1"/>
    <property type="molecule type" value="Genomic_DNA"/>
</dbReference>